<evidence type="ECO:0000313" key="1">
    <source>
        <dbReference type="EMBL" id="GAA0500268.1"/>
    </source>
</evidence>
<reference evidence="1 2" key="1">
    <citation type="journal article" date="2019" name="Int. J. Syst. Evol. Microbiol.">
        <title>The Global Catalogue of Microorganisms (GCM) 10K type strain sequencing project: providing services to taxonomists for standard genome sequencing and annotation.</title>
        <authorList>
            <consortium name="The Broad Institute Genomics Platform"/>
            <consortium name="The Broad Institute Genome Sequencing Center for Infectious Disease"/>
            <person name="Wu L."/>
            <person name="Ma J."/>
        </authorList>
    </citation>
    <scope>NUCLEOTIDE SEQUENCE [LARGE SCALE GENOMIC DNA]</scope>
    <source>
        <strain evidence="1 2">JCM 12389</strain>
    </source>
</reference>
<protein>
    <submittedName>
        <fullName evidence="1">Uncharacterized protein</fullName>
    </submittedName>
</protein>
<proteinExistence type="predicted"/>
<evidence type="ECO:0000313" key="2">
    <source>
        <dbReference type="Proteomes" id="UP001500880"/>
    </source>
</evidence>
<gene>
    <name evidence="1" type="ORF">GCM10008986_29460</name>
</gene>
<organism evidence="1 2">
    <name type="scientific">Salinibacillus aidingensis</name>
    <dbReference type="NCBI Taxonomy" id="237684"/>
    <lineage>
        <taxon>Bacteria</taxon>
        <taxon>Bacillati</taxon>
        <taxon>Bacillota</taxon>
        <taxon>Bacilli</taxon>
        <taxon>Bacillales</taxon>
        <taxon>Bacillaceae</taxon>
        <taxon>Salinibacillus</taxon>
    </lineage>
</organism>
<dbReference type="EMBL" id="BAAADO010000006">
    <property type="protein sequence ID" value="GAA0500268.1"/>
    <property type="molecule type" value="Genomic_DNA"/>
</dbReference>
<keyword evidence="2" id="KW-1185">Reference proteome</keyword>
<accession>A0ABN1BM21</accession>
<dbReference type="Proteomes" id="UP001500880">
    <property type="component" value="Unassembled WGS sequence"/>
</dbReference>
<comment type="caution">
    <text evidence="1">The sequence shown here is derived from an EMBL/GenBank/DDBJ whole genome shotgun (WGS) entry which is preliminary data.</text>
</comment>
<sequence>MRYSEKGIKIRLDFKFRVKIIKVCVRSPFCFGGSENDRNPTATVYRVYK</sequence>
<name>A0ABN1BM21_9BACI</name>